<keyword evidence="7 10" id="KW-1208">Phospholipid metabolism</keyword>
<dbReference type="GO" id="GO:0005737">
    <property type="term" value="C:cytoplasm"/>
    <property type="evidence" value="ECO:0007669"/>
    <property type="project" value="UniProtKB-SubCell"/>
</dbReference>
<dbReference type="HAMAP" id="MF_00019">
    <property type="entry name" value="PlsX"/>
    <property type="match status" value="1"/>
</dbReference>
<evidence type="ECO:0000256" key="3">
    <source>
        <dbReference type="ARBA" id="ARBA00022516"/>
    </source>
</evidence>
<comment type="subcellular location">
    <subcellularLocation>
        <location evidence="10">Cytoplasm</location>
    </subcellularLocation>
    <text evidence="10">Associated with the membrane possibly through PlsY.</text>
</comment>
<dbReference type="GO" id="GO:0008654">
    <property type="term" value="P:phospholipid biosynthetic process"/>
    <property type="evidence" value="ECO:0007669"/>
    <property type="project" value="UniProtKB-KW"/>
</dbReference>
<evidence type="ECO:0000256" key="8">
    <source>
        <dbReference type="ARBA" id="ARBA00024069"/>
    </source>
</evidence>
<evidence type="ECO:0000313" key="11">
    <source>
        <dbReference type="EMBL" id="GES27008.1"/>
    </source>
</evidence>
<evidence type="ECO:0000256" key="6">
    <source>
        <dbReference type="ARBA" id="ARBA00023209"/>
    </source>
</evidence>
<comment type="subunit">
    <text evidence="9 10">Homodimer. Probably interacts with PlsY.</text>
</comment>
<keyword evidence="6 10" id="KW-0594">Phospholipid biosynthesis</keyword>
<comment type="pathway">
    <text evidence="10">Lipid metabolism; phospholipid metabolism.</text>
</comment>
<dbReference type="Pfam" id="PF02504">
    <property type="entry name" value="FA_synthesis"/>
    <property type="match status" value="1"/>
</dbReference>
<dbReference type="PANTHER" id="PTHR30100">
    <property type="entry name" value="FATTY ACID/PHOSPHOLIPID SYNTHESIS PROTEIN PLSX"/>
    <property type="match status" value="1"/>
</dbReference>
<keyword evidence="3 10" id="KW-0444">Lipid biosynthesis</keyword>
<keyword evidence="12" id="KW-1185">Reference proteome</keyword>
<comment type="similarity">
    <text evidence="10">Belongs to the PlsX family.</text>
</comment>
<dbReference type="UniPathway" id="UPA00085"/>
<evidence type="ECO:0000256" key="2">
    <source>
        <dbReference type="ARBA" id="ARBA00022490"/>
    </source>
</evidence>
<dbReference type="PANTHER" id="PTHR30100:SF1">
    <property type="entry name" value="PHOSPHATE ACYLTRANSFERASE"/>
    <property type="match status" value="1"/>
</dbReference>
<dbReference type="NCBIfam" id="TIGR00182">
    <property type="entry name" value="plsX"/>
    <property type="match status" value="1"/>
</dbReference>
<dbReference type="AlphaFoldDB" id="A0A5M3Y6C0"/>
<keyword evidence="11" id="KW-0012">Acyltransferase</keyword>
<organism evidence="11 12">
    <name type="scientific">Acrocarpospora pleiomorpha</name>
    <dbReference type="NCBI Taxonomy" id="90975"/>
    <lineage>
        <taxon>Bacteria</taxon>
        <taxon>Bacillati</taxon>
        <taxon>Actinomycetota</taxon>
        <taxon>Actinomycetes</taxon>
        <taxon>Streptosporangiales</taxon>
        <taxon>Streptosporangiaceae</taxon>
        <taxon>Acrocarpospora</taxon>
    </lineage>
</organism>
<dbReference type="EC" id="2.3.1.274" evidence="8 10"/>
<gene>
    <name evidence="10 11" type="primary">plsX</name>
    <name evidence="11" type="ORF">Aple_099070</name>
</gene>
<evidence type="ECO:0000313" key="12">
    <source>
        <dbReference type="Proteomes" id="UP000377595"/>
    </source>
</evidence>
<dbReference type="PIRSF" id="PIRSF002465">
    <property type="entry name" value="Phsphlp_syn_PlsX"/>
    <property type="match status" value="1"/>
</dbReference>
<comment type="function">
    <text evidence="10">Catalyzes the reversible formation of acyl-phosphate (acyl-PO(4)) from acyl-[acyl-carrier-protein] (acyl-ACP). This enzyme utilizes acyl-ACP as fatty acyl donor, but not acyl-CoA.</text>
</comment>
<dbReference type="InterPro" id="IPR003664">
    <property type="entry name" value="FA_synthesis"/>
</dbReference>
<evidence type="ECO:0000256" key="4">
    <source>
        <dbReference type="ARBA" id="ARBA00022679"/>
    </source>
</evidence>
<comment type="catalytic activity">
    <reaction evidence="1 10">
        <text>a fatty acyl-[ACP] + phosphate = an acyl phosphate + holo-[ACP]</text>
        <dbReference type="Rhea" id="RHEA:42292"/>
        <dbReference type="Rhea" id="RHEA-COMP:9685"/>
        <dbReference type="Rhea" id="RHEA-COMP:14125"/>
        <dbReference type="ChEBI" id="CHEBI:43474"/>
        <dbReference type="ChEBI" id="CHEBI:59918"/>
        <dbReference type="ChEBI" id="CHEBI:64479"/>
        <dbReference type="ChEBI" id="CHEBI:138651"/>
        <dbReference type="EC" id="2.3.1.274"/>
    </reaction>
</comment>
<evidence type="ECO:0000256" key="9">
    <source>
        <dbReference type="ARBA" id="ARBA00046608"/>
    </source>
</evidence>
<evidence type="ECO:0000256" key="5">
    <source>
        <dbReference type="ARBA" id="ARBA00023098"/>
    </source>
</evidence>
<accession>A0A5M3Y6C0</accession>
<evidence type="ECO:0000256" key="7">
    <source>
        <dbReference type="ARBA" id="ARBA00023264"/>
    </source>
</evidence>
<keyword evidence="4 10" id="KW-0808">Transferase</keyword>
<dbReference type="Gene3D" id="3.40.718.10">
    <property type="entry name" value="Isopropylmalate Dehydrogenase"/>
    <property type="match status" value="1"/>
</dbReference>
<dbReference type="EMBL" id="BLAF01000105">
    <property type="protein sequence ID" value="GES27008.1"/>
    <property type="molecule type" value="Genomic_DNA"/>
</dbReference>
<evidence type="ECO:0000256" key="1">
    <source>
        <dbReference type="ARBA" id="ARBA00001232"/>
    </source>
</evidence>
<keyword evidence="5 10" id="KW-0443">Lipid metabolism</keyword>
<proteinExistence type="inferred from homology"/>
<dbReference type="GO" id="GO:0006633">
    <property type="term" value="P:fatty acid biosynthetic process"/>
    <property type="evidence" value="ECO:0007669"/>
    <property type="project" value="UniProtKB-UniRule"/>
</dbReference>
<sequence>MNRLVGGVGVTDWTALCSRWQLMASETLPVALDAMGGDHAPLEIVAGAVLAVRELGVPVVLVGQPRVLYEALSAHDATGEVPIVRAEETLAMDEGALASLRRPRSSIAVACHLLRRGDAAAVVSAGSTAGVVATGKLRLRAQHGVLRPAIAVALPTLPNPTILVDAGANADVKPEMLVQFAHLGAAYVESALDVKTPRVGLLTIGAEPEKGNKLAKRAHELLQASPGLHFTGNIEGHELLTGKVDVIVTDGFTGNIALKTMEGSVRYAFGQLRDTVAESRVAKLGGLLQRSRMRELYRRLDPEAHGGAVLLGLNGTVVIAHGSSRARGIASACELAARLATGKIVTRVGDRVSAIPRSHRLWG</sequence>
<dbReference type="GO" id="GO:0043811">
    <property type="term" value="F:phosphate:acyl-[acyl carrier protein] acyltransferase activity"/>
    <property type="evidence" value="ECO:0007669"/>
    <property type="project" value="UniProtKB-UniRule"/>
</dbReference>
<reference evidence="11 12" key="1">
    <citation type="submission" date="2019-10" db="EMBL/GenBank/DDBJ databases">
        <title>Whole genome shotgun sequence of Acrocarpospora pleiomorpha NBRC 16267.</title>
        <authorList>
            <person name="Ichikawa N."/>
            <person name="Kimura A."/>
            <person name="Kitahashi Y."/>
            <person name="Komaki H."/>
            <person name="Oguchi A."/>
        </authorList>
    </citation>
    <scope>NUCLEOTIDE SEQUENCE [LARGE SCALE GENOMIC DNA]</scope>
    <source>
        <strain evidence="11 12">NBRC 16267</strain>
    </source>
</reference>
<name>A0A5M3Y6C0_9ACTN</name>
<comment type="caution">
    <text evidence="11">The sequence shown here is derived from an EMBL/GenBank/DDBJ whole genome shotgun (WGS) entry which is preliminary data.</text>
</comment>
<dbReference type="Proteomes" id="UP000377595">
    <property type="component" value="Unassembled WGS sequence"/>
</dbReference>
<protein>
    <recommendedName>
        <fullName evidence="8 10">Phosphate acyltransferase</fullName>
        <ecNumber evidence="8 10">2.3.1.274</ecNumber>
    </recommendedName>
    <alternativeName>
        <fullName evidence="10">Acyl-ACP phosphotransacylase</fullName>
    </alternativeName>
    <alternativeName>
        <fullName evidence="10">Acyl-[acyl-carrier-protein]--phosphate acyltransferase</fullName>
    </alternativeName>
    <alternativeName>
        <fullName evidence="10">Phosphate-acyl-ACP acyltransferase</fullName>
    </alternativeName>
</protein>
<dbReference type="SUPFAM" id="SSF53659">
    <property type="entry name" value="Isocitrate/Isopropylmalate dehydrogenase-like"/>
    <property type="match status" value="1"/>
</dbReference>
<keyword evidence="2 10" id="KW-0963">Cytoplasm</keyword>
<evidence type="ECO:0000256" key="10">
    <source>
        <dbReference type="HAMAP-Rule" id="MF_00019"/>
    </source>
</evidence>
<dbReference type="InterPro" id="IPR012281">
    <property type="entry name" value="Phospholipid_synth_PlsX-like"/>
</dbReference>